<dbReference type="PRINTS" id="PR00348">
    <property type="entry name" value="UBIQUITIN"/>
</dbReference>
<feature type="compositionally biased region" description="Low complexity" evidence="1">
    <location>
        <begin position="132"/>
        <end position="157"/>
    </location>
</feature>
<proteinExistence type="predicted"/>
<dbReference type="SMART" id="SM00213">
    <property type="entry name" value="UBQ"/>
    <property type="match status" value="1"/>
</dbReference>
<dbReference type="PROSITE" id="PS50030">
    <property type="entry name" value="UBA"/>
    <property type="match status" value="1"/>
</dbReference>
<dbReference type="Gene3D" id="3.10.20.90">
    <property type="entry name" value="Phosphatidylinositol 3-kinase Catalytic Subunit, Chain A, domain 1"/>
    <property type="match status" value="1"/>
</dbReference>
<organism evidence="4 5">
    <name type="scientific">Conidiobolus coronatus (strain ATCC 28846 / CBS 209.66 / NRRL 28638)</name>
    <name type="common">Delacroixia coronata</name>
    <dbReference type="NCBI Taxonomy" id="796925"/>
    <lineage>
        <taxon>Eukaryota</taxon>
        <taxon>Fungi</taxon>
        <taxon>Fungi incertae sedis</taxon>
        <taxon>Zoopagomycota</taxon>
        <taxon>Entomophthoromycotina</taxon>
        <taxon>Entomophthoromycetes</taxon>
        <taxon>Entomophthorales</taxon>
        <taxon>Ancylistaceae</taxon>
        <taxon>Conidiobolus</taxon>
    </lineage>
</organism>
<feature type="domain" description="Ubiquitin-like" evidence="3">
    <location>
        <begin position="6"/>
        <end position="81"/>
    </location>
</feature>
<feature type="domain" description="UBA" evidence="2">
    <location>
        <begin position="298"/>
        <end position="342"/>
    </location>
</feature>
<dbReference type="Proteomes" id="UP000070444">
    <property type="component" value="Unassembled WGS sequence"/>
</dbReference>
<dbReference type="InterPro" id="IPR015940">
    <property type="entry name" value="UBA"/>
</dbReference>
<sequence length="343" mass="36314">MSDNQLSLTIKLSNDTRYTITIDETSTVKQLKEKIDDEQAISADRQILIYSGKVLKDEEILKEAKITTGQTIHLVKSSKSSGSSSTSKPAEKSAPAADSDASTTTNTTSTPAQTQPQAQSQAQPNLFGAFGPNPFGQNANSNNSNPLGGGPNSNLFGDMGGNPFGGMGGAPNMQGMQQMMNNPEVMSMMTSMLSNPEMARLVINSNPQLQNMGVTPEMLSGMVSNPLFQSLMSNPELARNMAQFGGMGNPFGGAAGANPTDSQNTGSTGNAENRSNNLAQLLSQMPQLGSAPVQPVSNPEERYQNELAQLREMGFTDPAKNVRALLASGGDVNLAIEYLFNQP</sequence>
<feature type="compositionally biased region" description="Low complexity" evidence="1">
    <location>
        <begin position="77"/>
        <end position="124"/>
    </location>
</feature>
<evidence type="ECO:0000259" key="2">
    <source>
        <dbReference type="PROSITE" id="PS50030"/>
    </source>
</evidence>
<dbReference type="InterPro" id="IPR009060">
    <property type="entry name" value="UBA-like_sf"/>
</dbReference>
<feature type="compositionally biased region" description="Gly residues" evidence="1">
    <location>
        <begin position="158"/>
        <end position="169"/>
    </location>
</feature>
<reference evidence="4 5" key="1">
    <citation type="journal article" date="2015" name="Genome Biol. Evol.">
        <title>Phylogenomic analyses indicate that early fungi evolved digesting cell walls of algal ancestors of land plants.</title>
        <authorList>
            <person name="Chang Y."/>
            <person name="Wang S."/>
            <person name="Sekimoto S."/>
            <person name="Aerts A.L."/>
            <person name="Choi C."/>
            <person name="Clum A."/>
            <person name="LaButti K.M."/>
            <person name="Lindquist E.A."/>
            <person name="Yee Ngan C."/>
            <person name="Ohm R.A."/>
            <person name="Salamov A.A."/>
            <person name="Grigoriev I.V."/>
            <person name="Spatafora J.W."/>
            <person name="Berbee M.L."/>
        </authorList>
    </citation>
    <scope>NUCLEOTIDE SEQUENCE [LARGE SCALE GENOMIC DNA]</scope>
    <source>
        <strain evidence="4 5">NRRL 28638</strain>
    </source>
</reference>
<dbReference type="STRING" id="796925.A0A137P669"/>
<dbReference type="InterPro" id="IPR029071">
    <property type="entry name" value="Ubiquitin-like_domsf"/>
</dbReference>
<dbReference type="Pfam" id="PF00627">
    <property type="entry name" value="UBA"/>
    <property type="match status" value="1"/>
</dbReference>
<feature type="region of interest" description="Disordered" evidence="1">
    <location>
        <begin position="250"/>
        <end position="273"/>
    </location>
</feature>
<accession>A0A137P669</accession>
<feature type="region of interest" description="Disordered" evidence="1">
    <location>
        <begin position="74"/>
        <end position="176"/>
    </location>
</feature>
<dbReference type="GO" id="GO:0031593">
    <property type="term" value="F:polyubiquitin modification-dependent protein binding"/>
    <property type="evidence" value="ECO:0007669"/>
    <property type="project" value="TreeGrafter"/>
</dbReference>
<dbReference type="PANTHER" id="PTHR10677">
    <property type="entry name" value="UBIQUILIN"/>
    <property type="match status" value="1"/>
</dbReference>
<dbReference type="SUPFAM" id="SSF46934">
    <property type="entry name" value="UBA-like"/>
    <property type="match status" value="1"/>
</dbReference>
<dbReference type="OMA" id="KCAEHVD"/>
<dbReference type="SMART" id="SM00165">
    <property type="entry name" value="UBA"/>
    <property type="match status" value="1"/>
</dbReference>
<dbReference type="GO" id="GO:0005829">
    <property type="term" value="C:cytosol"/>
    <property type="evidence" value="ECO:0007669"/>
    <property type="project" value="TreeGrafter"/>
</dbReference>
<dbReference type="SUPFAM" id="SSF54236">
    <property type="entry name" value="Ubiquitin-like"/>
    <property type="match status" value="1"/>
</dbReference>
<evidence type="ECO:0008006" key="6">
    <source>
        <dbReference type="Google" id="ProtNLM"/>
    </source>
</evidence>
<evidence type="ECO:0000256" key="1">
    <source>
        <dbReference type="SAM" id="MobiDB-lite"/>
    </source>
</evidence>
<evidence type="ECO:0000313" key="4">
    <source>
        <dbReference type="EMBL" id="KXN70495.1"/>
    </source>
</evidence>
<protein>
    <recommendedName>
        <fullName evidence="6">Ubiquitin-domain-containing protein</fullName>
    </recommendedName>
</protein>
<dbReference type="InterPro" id="IPR019956">
    <property type="entry name" value="Ubiquitin_dom"/>
</dbReference>
<dbReference type="PANTHER" id="PTHR10677:SF3">
    <property type="entry name" value="FI07626P-RELATED"/>
    <property type="match status" value="1"/>
</dbReference>
<dbReference type="InterPro" id="IPR015496">
    <property type="entry name" value="Ubiquilin"/>
</dbReference>
<name>A0A137P669_CONC2</name>
<dbReference type="EMBL" id="KQ964500">
    <property type="protein sequence ID" value="KXN70495.1"/>
    <property type="molecule type" value="Genomic_DNA"/>
</dbReference>
<evidence type="ECO:0000259" key="3">
    <source>
        <dbReference type="PROSITE" id="PS50053"/>
    </source>
</evidence>
<gene>
    <name evidence="4" type="ORF">CONCODRAFT_78815</name>
</gene>
<dbReference type="Pfam" id="PF00240">
    <property type="entry name" value="ubiquitin"/>
    <property type="match status" value="1"/>
</dbReference>
<dbReference type="PROSITE" id="PS50053">
    <property type="entry name" value="UBIQUITIN_2"/>
    <property type="match status" value="1"/>
</dbReference>
<dbReference type="SMART" id="SM00727">
    <property type="entry name" value="STI1"/>
    <property type="match status" value="2"/>
</dbReference>
<dbReference type="AlphaFoldDB" id="A0A137P669"/>
<feature type="compositionally biased region" description="Polar residues" evidence="1">
    <location>
        <begin position="260"/>
        <end position="273"/>
    </location>
</feature>
<evidence type="ECO:0000313" key="5">
    <source>
        <dbReference type="Proteomes" id="UP000070444"/>
    </source>
</evidence>
<dbReference type="InterPro" id="IPR000626">
    <property type="entry name" value="Ubiquitin-like_dom"/>
</dbReference>
<dbReference type="InterPro" id="IPR006636">
    <property type="entry name" value="STI1_HS-bd"/>
</dbReference>
<dbReference type="GO" id="GO:0006511">
    <property type="term" value="P:ubiquitin-dependent protein catabolic process"/>
    <property type="evidence" value="ECO:0007669"/>
    <property type="project" value="TreeGrafter"/>
</dbReference>
<dbReference type="Gene3D" id="1.10.8.10">
    <property type="entry name" value="DNA helicase RuvA subunit, C-terminal domain"/>
    <property type="match status" value="1"/>
</dbReference>
<dbReference type="OrthoDB" id="267397at2759"/>
<keyword evidence="5" id="KW-1185">Reference proteome</keyword>